<dbReference type="KEGG" id="sbj:CF168_00490"/>
<accession>A0A220UHI0</accession>
<sequence>MSSIECDIPEDHRIPFQKYYKQKIAPRCAPFEAKREGVNQRRRENAKFTTPIYYLCITIILGAFAGLLGVQFMLVPMDYFVPLMIGAFLPIPVIALVAIASGKESNELYNAAFEKLYPISLKYFGNDYALTREPKVDFSTFLELGLLPKTDKQYAPNCLKGTYNKVPFQFYEVDAYNTKSNNNGSVERETIFNGVLLVCNIPKRFNGTTLLVTDKGSLKNRIEGFKTKLSRVKLEDVRFERCFEVYSSDQVEARYLLNPLMMENLLALGRELNAEVEVCFYQKQLLIKIPTKHHFFINQLDLDRPIDFKLNIERMFTELGYTFSIIDTLRLDKHTGL</sequence>
<dbReference type="Proteomes" id="UP000198367">
    <property type="component" value="Chromosome"/>
</dbReference>
<dbReference type="AlphaFoldDB" id="A0A220UHI0"/>
<feature type="transmembrane region" description="Helical" evidence="1">
    <location>
        <begin position="52"/>
        <end position="73"/>
    </location>
</feature>
<keyword evidence="1" id="KW-0812">Transmembrane</keyword>
<proteinExistence type="predicted"/>
<dbReference type="InterPro" id="IPR021484">
    <property type="entry name" value="DUF3137"/>
</dbReference>
<protein>
    <recommendedName>
        <fullName evidence="4">Galanin</fullName>
    </recommendedName>
</protein>
<name>A0A220UHI0_9GAMM</name>
<evidence type="ECO:0000313" key="2">
    <source>
        <dbReference type="EMBL" id="ASK67450.1"/>
    </source>
</evidence>
<evidence type="ECO:0000256" key="1">
    <source>
        <dbReference type="SAM" id="Phobius"/>
    </source>
</evidence>
<evidence type="ECO:0000313" key="3">
    <source>
        <dbReference type="Proteomes" id="UP000198367"/>
    </source>
</evidence>
<evidence type="ECO:0008006" key="4">
    <source>
        <dbReference type="Google" id="ProtNLM"/>
    </source>
</evidence>
<dbReference type="EMBL" id="CP022358">
    <property type="protein sequence ID" value="ASK67450.1"/>
    <property type="molecule type" value="Genomic_DNA"/>
</dbReference>
<gene>
    <name evidence="2" type="ORF">CF168_00490</name>
</gene>
<keyword evidence="1" id="KW-1133">Transmembrane helix</keyword>
<dbReference type="Pfam" id="PF11335">
    <property type="entry name" value="DUF3137"/>
    <property type="match status" value="1"/>
</dbReference>
<keyword evidence="3" id="KW-1185">Reference proteome</keyword>
<feature type="transmembrane region" description="Helical" evidence="1">
    <location>
        <begin position="79"/>
        <end position="100"/>
    </location>
</feature>
<reference evidence="2 3" key="1">
    <citation type="submission" date="2017-07" db="EMBL/GenBank/DDBJ databases">
        <title>Phenotypical and genomic characterization of a clinical isolate of Shewanella bicestrii sp. nov. producing an extended-spectrum beta-lactamase and a new oxacillinase variant.</title>
        <authorList>
            <person name="Jousset A.B."/>
            <person name="Bonnin R.A."/>
            <person name="Girlich D."/>
            <person name="Dabos L."/>
            <person name="Potron A."/>
            <person name="Dortet L."/>
            <person name="Glaser P."/>
            <person name="Naas T."/>
        </authorList>
    </citation>
    <scope>NUCLEOTIDE SEQUENCE [LARGE SCALE GENOMIC DNA]</scope>
    <source>
        <strain evidence="2 3">JAB-1</strain>
    </source>
</reference>
<organism evidence="2 3">
    <name type="scientific">Shewanella bicestrii</name>
    <dbReference type="NCBI Taxonomy" id="2018305"/>
    <lineage>
        <taxon>Bacteria</taxon>
        <taxon>Pseudomonadati</taxon>
        <taxon>Pseudomonadota</taxon>
        <taxon>Gammaproteobacteria</taxon>
        <taxon>Alteromonadales</taxon>
        <taxon>Shewanellaceae</taxon>
        <taxon>Shewanella</taxon>
    </lineage>
</organism>
<keyword evidence="1" id="KW-0472">Membrane</keyword>
<dbReference type="RefSeq" id="WP_089066634.1">
    <property type="nucleotide sequence ID" value="NZ_CP022358.1"/>
</dbReference>